<dbReference type="PROSITE" id="PS50885">
    <property type="entry name" value="HAMP"/>
    <property type="match status" value="1"/>
</dbReference>
<name>A0ABT6TP43_9BACL</name>
<dbReference type="EMBL" id="JAGRPV010000001">
    <property type="protein sequence ID" value="MDI4648596.1"/>
    <property type="molecule type" value="Genomic_DNA"/>
</dbReference>
<evidence type="ECO:0000256" key="3">
    <source>
        <dbReference type="ARBA" id="ARBA00012438"/>
    </source>
</evidence>
<keyword evidence="4" id="KW-1003">Cell membrane</keyword>
<evidence type="ECO:0000256" key="6">
    <source>
        <dbReference type="ARBA" id="ARBA00022679"/>
    </source>
</evidence>
<evidence type="ECO:0000313" key="16">
    <source>
        <dbReference type="EMBL" id="MDI4648596.1"/>
    </source>
</evidence>
<protein>
    <recommendedName>
        <fullName evidence="3">histidine kinase</fullName>
        <ecNumber evidence="3">2.7.13.3</ecNumber>
    </recommendedName>
</protein>
<dbReference type="Pfam" id="PF06580">
    <property type="entry name" value="His_kinase"/>
    <property type="match status" value="1"/>
</dbReference>
<evidence type="ECO:0000313" key="17">
    <source>
        <dbReference type="Proteomes" id="UP001161691"/>
    </source>
</evidence>
<comment type="caution">
    <text evidence="16">The sequence shown here is derived from an EMBL/GenBank/DDBJ whole genome shotgun (WGS) entry which is preliminary data.</text>
</comment>
<dbReference type="RefSeq" id="WP_282911297.1">
    <property type="nucleotide sequence ID" value="NZ_JAGRPV010000001.1"/>
</dbReference>
<comment type="subcellular location">
    <subcellularLocation>
        <location evidence="2">Cell membrane</location>
        <topology evidence="2">Multi-pass membrane protein</topology>
    </subcellularLocation>
</comment>
<keyword evidence="8" id="KW-0547">Nucleotide-binding</keyword>
<dbReference type="InterPro" id="IPR036890">
    <property type="entry name" value="HATPase_C_sf"/>
</dbReference>
<dbReference type="InterPro" id="IPR004358">
    <property type="entry name" value="Sig_transdc_His_kin-like_C"/>
</dbReference>
<dbReference type="InterPro" id="IPR010559">
    <property type="entry name" value="Sig_transdc_His_kin_internal"/>
</dbReference>
<dbReference type="PANTHER" id="PTHR34220:SF11">
    <property type="entry name" value="SENSOR PROTEIN KINASE HPTS"/>
    <property type="match status" value="1"/>
</dbReference>
<keyword evidence="12" id="KW-0902">Two-component regulatory system</keyword>
<dbReference type="Gene3D" id="3.30.565.10">
    <property type="entry name" value="Histidine kinase-like ATPase, C-terminal domain"/>
    <property type="match status" value="1"/>
</dbReference>
<dbReference type="InterPro" id="IPR003660">
    <property type="entry name" value="HAMP_dom"/>
</dbReference>
<dbReference type="Pfam" id="PF02518">
    <property type="entry name" value="HATPase_c"/>
    <property type="match status" value="1"/>
</dbReference>
<dbReference type="SUPFAM" id="SSF158472">
    <property type="entry name" value="HAMP domain-like"/>
    <property type="match status" value="1"/>
</dbReference>
<evidence type="ECO:0000256" key="12">
    <source>
        <dbReference type="ARBA" id="ARBA00023012"/>
    </source>
</evidence>
<dbReference type="InterPro" id="IPR050640">
    <property type="entry name" value="Bact_2-comp_sensor_kinase"/>
</dbReference>
<keyword evidence="10" id="KW-0067">ATP-binding</keyword>
<keyword evidence="13 14" id="KW-0472">Membrane</keyword>
<dbReference type="PANTHER" id="PTHR34220">
    <property type="entry name" value="SENSOR HISTIDINE KINASE YPDA"/>
    <property type="match status" value="1"/>
</dbReference>
<dbReference type="SMART" id="SM00387">
    <property type="entry name" value="HATPase_c"/>
    <property type="match status" value="1"/>
</dbReference>
<keyword evidence="6" id="KW-0808">Transferase</keyword>
<dbReference type="PRINTS" id="PR00344">
    <property type="entry name" value="BCTRLSENSOR"/>
</dbReference>
<dbReference type="Proteomes" id="UP001161691">
    <property type="component" value="Unassembled WGS sequence"/>
</dbReference>
<dbReference type="GO" id="GO:0016301">
    <property type="term" value="F:kinase activity"/>
    <property type="evidence" value="ECO:0007669"/>
    <property type="project" value="UniProtKB-KW"/>
</dbReference>
<evidence type="ECO:0000259" key="15">
    <source>
        <dbReference type="PROSITE" id="PS50885"/>
    </source>
</evidence>
<evidence type="ECO:0000256" key="1">
    <source>
        <dbReference type="ARBA" id="ARBA00000085"/>
    </source>
</evidence>
<evidence type="ECO:0000256" key="14">
    <source>
        <dbReference type="SAM" id="Phobius"/>
    </source>
</evidence>
<feature type="transmembrane region" description="Helical" evidence="14">
    <location>
        <begin position="308"/>
        <end position="326"/>
    </location>
</feature>
<evidence type="ECO:0000256" key="4">
    <source>
        <dbReference type="ARBA" id="ARBA00022475"/>
    </source>
</evidence>
<keyword evidence="11 14" id="KW-1133">Transmembrane helix</keyword>
<keyword evidence="7 14" id="KW-0812">Transmembrane</keyword>
<proteinExistence type="predicted"/>
<keyword evidence="17" id="KW-1185">Reference proteome</keyword>
<sequence length="618" mass="69501">MFIGRRFMHSLRGKLIMTALVCLLLPASFTLIAGDYLTQRIVRAQVVDNENKSLELTEVYLSTLFDNMIRVSNGIMFDNNINLALKENWQRYKLGQPDPAQDALDAKDIGHFLSSIASTMDNVYVTVLTVDGHYFTNYQFDLYGGFTPANFLRMPWIKTVEMLPVYEIGWIGLVNQYTMDGKGTEPYLLTMARNLRLAYATDPYAYIVISISEAKLGEIFKHDLGRQETMLLDPDGRILASRNRQRVGQTFPFPEEVRRADVPLTVRYEGEQFLLSRHDLDYGGYRVVSLRPYKEAVGQLHSVSRLSFAVQIAATLVFLALFIYMLRQFTKPIVALGKAAGAVEHGELTVRSGVRGSDEIGRLGKQFDQMLGRIEDMVGEIRAEQMQKRKAELAMLQAQINPHFLFNILNSIRLRILLKGDEENGELLASLSGLLRQTIRRDGEFTSLHEELEVLRRYMELLNFRQQEKAVLIIEAASDTLGLRLPRFLLQPVIENAYIHGLRQEAGTIVVEVVRREIGEARAGAVAAAEADMRIVVRDDGAGMSRTTLERLRTELRSQRGVSSSDGTAGRLSGIGIANVYERLQLIYGERCSLTLESEEGEGTTVVIEIPAEPPPSA</sequence>
<feature type="domain" description="HAMP" evidence="15">
    <location>
        <begin position="327"/>
        <end position="379"/>
    </location>
</feature>
<evidence type="ECO:0000256" key="7">
    <source>
        <dbReference type="ARBA" id="ARBA00022692"/>
    </source>
</evidence>
<dbReference type="InterPro" id="IPR003594">
    <property type="entry name" value="HATPase_dom"/>
</dbReference>
<dbReference type="Pfam" id="PF00672">
    <property type="entry name" value="HAMP"/>
    <property type="match status" value="1"/>
</dbReference>
<dbReference type="Gene3D" id="6.10.340.10">
    <property type="match status" value="1"/>
</dbReference>
<evidence type="ECO:0000256" key="8">
    <source>
        <dbReference type="ARBA" id="ARBA00022741"/>
    </source>
</evidence>
<evidence type="ECO:0000256" key="2">
    <source>
        <dbReference type="ARBA" id="ARBA00004651"/>
    </source>
</evidence>
<evidence type="ECO:0000256" key="13">
    <source>
        <dbReference type="ARBA" id="ARBA00023136"/>
    </source>
</evidence>
<dbReference type="SUPFAM" id="SSF55874">
    <property type="entry name" value="ATPase domain of HSP90 chaperone/DNA topoisomerase II/histidine kinase"/>
    <property type="match status" value="1"/>
</dbReference>
<gene>
    <name evidence="16" type="ORF">KB449_26820</name>
</gene>
<dbReference type="EC" id="2.7.13.3" evidence="3"/>
<comment type="catalytic activity">
    <reaction evidence="1">
        <text>ATP + protein L-histidine = ADP + protein N-phospho-L-histidine.</text>
        <dbReference type="EC" id="2.7.13.3"/>
    </reaction>
</comment>
<evidence type="ECO:0000256" key="5">
    <source>
        <dbReference type="ARBA" id="ARBA00022553"/>
    </source>
</evidence>
<reference evidence="16" key="1">
    <citation type="submission" date="2023-04" db="EMBL/GenBank/DDBJ databases">
        <title>Comparative genomic analysis of Cohnella hashimotonis sp. nov., isolated from the International Space Station.</title>
        <authorList>
            <person name="Venkateswaran K."/>
            <person name="Simpson A."/>
        </authorList>
    </citation>
    <scope>NUCLEOTIDE SEQUENCE</scope>
    <source>
        <strain evidence="16">F6_2S_P_1</strain>
    </source>
</reference>
<dbReference type="SMART" id="SM00304">
    <property type="entry name" value="HAMP"/>
    <property type="match status" value="1"/>
</dbReference>
<accession>A0ABT6TP43</accession>
<evidence type="ECO:0000256" key="9">
    <source>
        <dbReference type="ARBA" id="ARBA00022777"/>
    </source>
</evidence>
<keyword evidence="5" id="KW-0597">Phosphoprotein</keyword>
<organism evidence="16 17">
    <name type="scientific">Cohnella hashimotonis</name>
    <dbReference type="NCBI Taxonomy" id="2826895"/>
    <lineage>
        <taxon>Bacteria</taxon>
        <taxon>Bacillati</taxon>
        <taxon>Bacillota</taxon>
        <taxon>Bacilli</taxon>
        <taxon>Bacillales</taxon>
        <taxon>Paenibacillaceae</taxon>
        <taxon>Cohnella</taxon>
    </lineage>
</organism>
<keyword evidence="9 16" id="KW-0418">Kinase</keyword>
<evidence type="ECO:0000256" key="11">
    <source>
        <dbReference type="ARBA" id="ARBA00022989"/>
    </source>
</evidence>
<evidence type="ECO:0000256" key="10">
    <source>
        <dbReference type="ARBA" id="ARBA00022840"/>
    </source>
</evidence>
<dbReference type="CDD" id="cd06225">
    <property type="entry name" value="HAMP"/>
    <property type="match status" value="1"/>
</dbReference>